<dbReference type="InterPro" id="IPR001766">
    <property type="entry name" value="Fork_head_dom"/>
</dbReference>
<protein>
    <submittedName>
        <fullName evidence="7">Forkhead box protein M1</fullName>
    </submittedName>
</protein>
<keyword evidence="6" id="KW-1185">Reference proteome</keyword>
<dbReference type="GeneID" id="110088723"/>
<dbReference type="PROSITE" id="PS00657">
    <property type="entry name" value="FORK_HEAD_1"/>
    <property type="match status" value="1"/>
</dbReference>
<sequence>MKSSPHRPLILKRRKRFLPQGDSSSTLVRDEPNGGSPKRKQARTNRHDTKIQDSEIQDVLPGIKIINDSTMPNAQVVTIPPNTDTQNILEALTSKGKESHNNEPNKFIHISNDISSIAMQTRTFKNETRSTDEHYAANNGALKEEKYIGQNFGTTGASTFCTSESLPMGEEELEGNGSEETAGSDLDNSLTNIQWLGKMSSSGLSPCNVKKETEKENQTPKQKTAKVEEESAAPSSSSSWQESFLERPPYSYMAMIQFAINSTEKKCMMLKDIYTWIEDHFPYFKHVAKPGWKNSIRHNLSLHDMFVRETSANGKISFWTIHPEANRYLTLDQVFKQQKRHTMDLQKNVGGSSGNKSEPQTARRKMKPLLPRVSSYLIPIQFPVSQSLLLQPSSKVSPPTAQGASEKKSSKQVLIAPKVFPSSGDPTSSIKVEAYCGEDSSLLTSHLSSKEDGPQISRESFPSARSVEKNESSSSRKWASLFCPALSVKEEPVSPVEELNVCLPGPSVKQKRQFTALKSPPQSTLLDTSAINRQERHHVGKSRRKQHLAMSCSEEPLLLLPSSGSSDSSTLERDLPFGQETPPLRNMADLTCSPGEGGSFKTPAKEMLCRLPDSSSPSKTPIPTLPFLALSDTWRSASSVKETNDLDISPARTPPGPLLSLQENAELLGIRSTPPRHSLCDSPHLPFLNAGGNAMVSGPLTSSPAPSKQSSPKLQDSVLPENHSFLEGLVLDTMNDNLGKILLDVSFPGLDDDNLGTDLSWSYLIPELK</sequence>
<dbReference type="PRINTS" id="PR00053">
    <property type="entry name" value="FORKHEAD"/>
</dbReference>
<feature type="region of interest" description="Disordered" evidence="4">
    <location>
        <begin position="444"/>
        <end position="469"/>
    </location>
</feature>
<dbReference type="InterPro" id="IPR042839">
    <property type="entry name" value="FOXM1"/>
</dbReference>
<feature type="region of interest" description="Disordered" evidence="4">
    <location>
        <begin position="1"/>
        <end position="51"/>
    </location>
</feature>
<feature type="compositionally biased region" description="Basic and acidic residues" evidence="4">
    <location>
        <begin position="209"/>
        <end position="218"/>
    </location>
</feature>
<name>A0ABM5GHD4_9SAUR</name>
<evidence type="ECO:0000259" key="5">
    <source>
        <dbReference type="PROSITE" id="PS50039"/>
    </source>
</evidence>
<feature type="DNA-binding region" description="Fork-head" evidence="3">
    <location>
        <begin position="247"/>
        <end position="340"/>
    </location>
</feature>
<dbReference type="SMART" id="SM00339">
    <property type="entry name" value="FH"/>
    <property type="match status" value="1"/>
</dbReference>
<dbReference type="PANTHER" id="PTHR46878">
    <property type="entry name" value="FORKHEAD BOX PROTEIN M1"/>
    <property type="match status" value="1"/>
</dbReference>
<keyword evidence="2 3" id="KW-0238">DNA-binding</keyword>
<feature type="region of interest" description="Disordered" evidence="4">
    <location>
        <begin position="340"/>
        <end position="364"/>
    </location>
</feature>
<feature type="region of interest" description="Disordered" evidence="4">
    <location>
        <begin position="201"/>
        <end position="240"/>
    </location>
</feature>
<dbReference type="PROSITE" id="PS00658">
    <property type="entry name" value="FORK_HEAD_2"/>
    <property type="match status" value="1"/>
</dbReference>
<evidence type="ECO:0000313" key="6">
    <source>
        <dbReference type="Proteomes" id="UP001652642"/>
    </source>
</evidence>
<reference evidence="7" key="1">
    <citation type="submission" date="2025-08" db="UniProtKB">
        <authorList>
            <consortium name="RefSeq"/>
        </authorList>
    </citation>
    <scope>IDENTIFICATION</scope>
</reference>
<dbReference type="Proteomes" id="UP001652642">
    <property type="component" value="Chromosome 5"/>
</dbReference>
<gene>
    <name evidence="7" type="primary">FOXM1</name>
</gene>
<dbReference type="InterPro" id="IPR036388">
    <property type="entry name" value="WH-like_DNA-bd_sf"/>
</dbReference>
<organism evidence="6 7">
    <name type="scientific">Pogona vitticeps</name>
    <name type="common">central bearded dragon</name>
    <dbReference type="NCBI Taxonomy" id="103695"/>
    <lineage>
        <taxon>Eukaryota</taxon>
        <taxon>Metazoa</taxon>
        <taxon>Chordata</taxon>
        <taxon>Craniata</taxon>
        <taxon>Vertebrata</taxon>
        <taxon>Euteleostomi</taxon>
        <taxon>Lepidosauria</taxon>
        <taxon>Squamata</taxon>
        <taxon>Bifurcata</taxon>
        <taxon>Unidentata</taxon>
        <taxon>Episquamata</taxon>
        <taxon>Toxicofera</taxon>
        <taxon>Iguania</taxon>
        <taxon>Acrodonta</taxon>
        <taxon>Agamidae</taxon>
        <taxon>Amphibolurinae</taxon>
        <taxon>Pogona</taxon>
    </lineage>
</organism>
<evidence type="ECO:0000256" key="3">
    <source>
        <dbReference type="PROSITE-ProRule" id="PRU00089"/>
    </source>
</evidence>
<dbReference type="InterPro" id="IPR018122">
    <property type="entry name" value="TF_fork_head_CS_1"/>
</dbReference>
<dbReference type="PANTHER" id="PTHR46878:SF1">
    <property type="entry name" value="FORKHEAD BOX PROTEIN M1"/>
    <property type="match status" value="1"/>
</dbReference>
<feature type="compositionally biased region" description="Low complexity" evidence="4">
    <location>
        <begin position="702"/>
        <end position="713"/>
    </location>
</feature>
<evidence type="ECO:0000256" key="1">
    <source>
        <dbReference type="ARBA" id="ARBA00004123"/>
    </source>
</evidence>
<dbReference type="Pfam" id="PF00250">
    <property type="entry name" value="Forkhead"/>
    <property type="match status" value="1"/>
</dbReference>
<dbReference type="CDD" id="cd20029">
    <property type="entry name" value="FH_FOXM"/>
    <property type="match status" value="1"/>
</dbReference>
<accession>A0ABM5GHD4</accession>
<feature type="region of interest" description="Disordered" evidence="4">
    <location>
        <begin position="561"/>
        <end position="586"/>
    </location>
</feature>
<dbReference type="PROSITE" id="PS50039">
    <property type="entry name" value="FORK_HEAD_3"/>
    <property type="match status" value="1"/>
</dbReference>
<dbReference type="SUPFAM" id="SSF46785">
    <property type="entry name" value="Winged helix' DNA-binding domain"/>
    <property type="match status" value="1"/>
</dbReference>
<evidence type="ECO:0000256" key="2">
    <source>
        <dbReference type="ARBA" id="ARBA00023125"/>
    </source>
</evidence>
<proteinExistence type="predicted"/>
<dbReference type="InterPro" id="IPR030456">
    <property type="entry name" value="TF_fork_head_CS_2"/>
</dbReference>
<dbReference type="InterPro" id="IPR036390">
    <property type="entry name" value="WH_DNA-bd_sf"/>
</dbReference>
<dbReference type="Gene3D" id="1.10.10.10">
    <property type="entry name" value="Winged helix-like DNA-binding domain superfamily/Winged helix DNA-binding domain"/>
    <property type="match status" value="1"/>
</dbReference>
<keyword evidence="3" id="KW-0539">Nucleus</keyword>
<feature type="region of interest" description="Disordered" evidence="4">
    <location>
        <begin position="696"/>
        <end position="717"/>
    </location>
</feature>
<feature type="domain" description="Fork-head" evidence="5">
    <location>
        <begin position="247"/>
        <end position="340"/>
    </location>
</feature>
<evidence type="ECO:0000313" key="7">
    <source>
        <dbReference type="RefSeq" id="XP_072857063.1"/>
    </source>
</evidence>
<dbReference type="RefSeq" id="XP_072857063.1">
    <property type="nucleotide sequence ID" value="XM_073000962.1"/>
</dbReference>
<dbReference type="InterPro" id="IPR047516">
    <property type="entry name" value="FH_FOXM1"/>
</dbReference>
<evidence type="ECO:0000256" key="4">
    <source>
        <dbReference type="SAM" id="MobiDB-lite"/>
    </source>
</evidence>
<comment type="subcellular location">
    <subcellularLocation>
        <location evidence="1 3">Nucleus</location>
    </subcellularLocation>
</comment>